<dbReference type="AlphaFoldDB" id="A0A919ESY9"/>
<evidence type="ECO:0000313" key="2">
    <source>
        <dbReference type="Proteomes" id="UP000632849"/>
    </source>
</evidence>
<proteinExistence type="predicted"/>
<dbReference type="Proteomes" id="UP000632849">
    <property type="component" value="Unassembled WGS sequence"/>
</dbReference>
<organism evidence="1 2">
    <name type="scientific">Streptomyces filamentosus</name>
    <name type="common">Streptomyces roseosporus</name>
    <dbReference type="NCBI Taxonomy" id="67294"/>
    <lineage>
        <taxon>Bacteria</taxon>
        <taxon>Bacillati</taxon>
        <taxon>Actinomycetota</taxon>
        <taxon>Actinomycetes</taxon>
        <taxon>Kitasatosporales</taxon>
        <taxon>Streptomycetaceae</taxon>
        <taxon>Streptomyces</taxon>
    </lineage>
</organism>
<name>A0A919ESY9_STRFL</name>
<protein>
    <submittedName>
        <fullName evidence="1">Uncharacterized protein</fullName>
    </submittedName>
</protein>
<dbReference type="EMBL" id="BNBE01000003">
    <property type="protein sequence ID" value="GHG22132.1"/>
    <property type="molecule type" value="Genomic_DNA"/>
</dbReference>
<evidence type="ECO:0000313" key="1">
    <source>
        <dbReference type="EMBL" id="GHG22132.1"/>
    </source>
</evidence>
<reference evidence="1" key="2">
    <citation type="submission" date="2020-09" db="EMBL/GenBank/DDBJ databases">
        <authorList>
            <person name="Sun Q."/>
            <person name="Ohkuma M."/>
        </authorList>
    </citation>
    <scope>NUCLEOTIDE SEQUENCE</scope>
    <source>
        <strain evidence="1">JCM 4122</strain>
    </source>
</reference>
<sequence length="74" mass="8158">MPLDDVGDVGVRGRIVGDHGLQVVHARSEMGFDPCGEHAYDVFTDVGYVVRQRERFPFRKAIPEGKVGSSQASR</sequence>
<gene>
    <name evidence="1" type="ORF">GCM10017667_67340</name>
</gene>
<comment type="caution">
    <text evidence="1">The sequence shown here is derived from an EMBL/GenBank/DDBJ whole genome shotgun (WGS) entry which is preliminary data.</text>
</comment>
<accession>A0A919ESY9</accession>
<reference evidence="1" key="1">
    <citation type="journal article" date="2014" name="Int. J. Syst. Evol. Microbiol.">
        <title>Complete genome sequence of Corynebacterium casei LMG S-19264T (=DSM 44701T), isolated from a smear-ripened cheese.</title>
        <authorList>
            <consortium name="US DOE Joint Genome Institute (JGI-PGF)"/>
            <person name="Walter F."/>
            <person name="Albersmeier A."/>
            <person name="Kalinowski J."/>
            <person name="Ruckert C."/>
        </authorList>
    </citation>
    <scope>NUCLEOTIDE SEQUENCE</scope>
    <source>
        <strain evidence="1">JCM 4122</strain>
    </source>
</reference>
<keyword evidence="2" id="KW-1185">Reference proteome</keyword>